<dbReference type="InterPro" id="IPR011600">
    <property type="entry name" value="Pept_C14_caspase"/>
</dbReference>
<feature type="domain" description="Peptidase C14 caspase" evidence="1">
    <location>
        <begin position="44"/>
        <end position="266"/>
    </location>
</feature>
<dbReference type="Pfam" id="PF00656">
    <property type="entry name" value="Peptidase_C14"/>
    <property type="match status" value="1"/>
</dbReference>
<dbReference type="GO" id="GO:0006508">
    <property type="term" value="P:proteolysis"/>
    <property type="evidence" value="ECO:0007669"/>
    <property type="project" value="InterPro"/>
</dbReference>
<dbReference type="Gene3D" id="3.40.50.1460">
    <property type="match status" value="1"/>
</dbReference>
<dbReference type="GO" id="GO:0004197">
    <property type="term" value="F:cysteine-type endopeptidase activity"/>
    <property type="evidence" value="ECO:0007669"/>
    <property type="project" value="InterPro"/>
</dbReference>
<dbReference type="InterPro" id="IPR052039">
    <property type="entry name" value="Caspase-related_regulators"/>
</dbReference>
<evidence type="ECO:0000313" key="2">
    <source>
        <dbReference type="EMBL" id="VAW68582.1"/>
    </source>
</evidence>
<dbReference type="AlphaFoldDB" id="A0A3B0XZM2"/>
<gene>
    <name evidence="2" type="ORF">MNBD_GAMMA09-3212</name>
</gene>
<dbReference type="PANTHER" id="PTHR22576:SF37">
    <property type="entry name" value="MUCOSA-ASSOCIATED LYMPHOID TISSUE LYMPHOMA TRANSLOCATION PROTEIN 1"/>
    <property type="match status" value="1"/>
</dbReference>
<name>A0A3B0XZM2_9ZZZZ</name>
<dbReference type="EMBL" id="UOFI01000132">
    <property type="protein sequence ID" value="VAW68582.1"/>
    <property type="molecule type" value="Genomic_DNA"/>
</dbReference>
<reference evidence="2" key="1">
    <citation type="submission" date="2018-06" db="EMBL/GenBank/DDBJ databases">
        <authorList>
            <person name="Zhirakovskaya E."/>
        </authorList>
    </citation>
    <scope>NUCLEOTIDE SEQUENCE</scope>
</reference>
<dbReference type="PANTHER" id="PTHR22576">
    <property type="entry name" value="MUCOSA ASSOCIATED LYMPHOID TISSUE LYMPHOMA TRANSLOCATION PROTEIN 1/PARACASPASE"/>
    <property type="match status" value="1"/>
</dbReference>
<dbReference type="InterPro" id="IPR029030">
    <property type="entry name" value="Caspase-like_dom_sf"/>
</dbReference>
<evidence type="ECO:0000259" key="1">
    <source>
        <dbReference type="Pfam" id="PF00656"/>
    </source>
</evidence>
<protein>
    <recommendedName>
        <fullName evidence="1">Peptidase C14 caspase domain-containing protein</fullName>
    </recommendedName>
</protein>
<proteinExistence type="predicted"/>
<sequence>MYFVRALFILLLSASFMVQGGSRGIALKTLDRKAQTPFDQGSYRALVIGNNEYIDSKGVWRSLETAQNGARSVAELLSESYGFSDVQLLENASRKEVLNAIEDLSRRVMRKDNVLIYYAGHGFLDTDTNKGFWVPVDAQGMDNTTFLRHSTIRDELTGIASRAKHTLLISDSCFSGALLRSGTRGPAPGTADEQYYKKVSNKKSVQIMAAGGEEFVDDNYRASGHSPFTYFLLSELNNNTSPMLSSSELSGNVTKAVANNVDQVPESGVLQGAGDELGEFIFIKLKLGVKGVPADRVKVAVEVIPDEEIIEAEGNVVGAEKSVSDRVDSPVLPIPTL</sequence>
<organism evidence="2">
    <name type="scientific">hydrothermal vent metagenome</name>
    <dbReference type="NCBI Taxonomy" id="652676"/>
    <lineage>
        <taxon>unclassified sequences</taxon>
        <taxon>metagenomes</taxon>
        <taxon>ecological metagenomes</taxon>
    </lineage>
</organism>
<accession>A0A3B0XZM2</accession>
<dbReference type="SUPFAM" id="SSF52129">
    <property type="entry name" value="Caspase-like"/>
    <property type="match status" value="1"/>
</dbReference>